<evidence type="ECO:0000313" key="4">
    <source>
        <dbReference type="EMBL" id="RLT72164.1"/>
    </source>
</evidence>
<accession>A0A3L7ZJT0</accession>
<feature type="domain" description="2-Component system ADP-ribose glycohydrolase" evidence="2">
    <location>
        <begin position="144"/>
        <end position="307"/>
    </location>
</feature>
<comment type="caution">
    <text evidence="4">The sequence shown here is derived from an EMBL/GenBank/DDBJ whole genome shotgun (WGS) entry which is preliminary data.</text>
</comment>
<gene>
    <name evidence="4" type="ORF">D7V78_17265</name>
</gene>
<dbReference type="InterPro" id="IPR054775">
    <property type="entry name" value="2CompART"/>
</dbReference>
<dbReference type="Pfam" id="PF22545">
    <property type="entry name" value="2CompARG"/>
    <property type="match status" value="1"/>
</dbReference>
<evidence type="ECO:0000259" key="3">
    <source>
        <dbReference type="Pfam" id="PF22546"/>
    </source>
</evidence>
<evidence type="ECO:0000256" key="1">
    <source>
        <dbReference type="SAM" id="Coils"/>
    </source>
</evidence>
<reference evidence="4 5" key="1">
    <citation type="submission" date="2018-09" db="EMBL/GenBank/DDBJ databases">
        <title>Murine metabolic-syndrome-specific gut microbial biobank.</title>
        <authorList>
            <person name="Liu C."/>
        </authorList>
    </citation>
    <scope>NUCLEOTIDE SEQUENCE [LARGE SCALE GENOMIC DNA]</scope>
    <source>
        <strain evidence="4 5">8-P5</strain>
    </source>
</reference>
<keyword evidence="1" id="KW-0175">Coiled coil</keyword>
<name>A0A3L7ZJT0_PARDI</name>
<dbReference type="RefSeq" id="WP_121737226.1">
    <property type="nucleotide sequence ID" value="NZ_QXXG01000042.1"/>
</dbReference>
<protein>
    <submittedName>
        <fullName evidence="4">Uncharacterized protein</fullName>
    </submittedName>
</protein>
<dbReference type="InterPro" id="IPR054774">
    <property type="entry name" value="2CompARG"/>
</dbReference>
<dbReference type="OrthoDB" id="1100930at2"/>
<dbReference type="AlphaFoldDB" id="A0A3L7ZJT0"/>
<dbReference type="Pfam" id="PF22546">
    <property type="entry name" value="2CompART"/>
    <property type="match status" value="1"/>
</dbReference>
<dbReference type="Proteomes" id="UP000278164">
    <property type="component" value="Unassembled WGS sequence"/>
</dbReference>
<feature type="coiled-coil region" evidence="1">
    <location>
        <begin position="427"/>
        <end position="454"/>
    </location>
</feature>
<feature type="domain" description="2-Component system ADP-ribosyltransferase" evidence="3">
    <location>
        <begin position="3"/>
        <end position="119"/>
    </location>
</feature>
<sequence>MRTYYFPIKSECLAHYFGCACLKPSKYFTNKPQDIQNSFENFLLLTTSRGCIECNCCLEIVLTEEEEKELIPARVTCYLFESPLPITRVKKIFFTEEQQKNKTLTNIRMGTAFVPDSIVGAVCTFDDVSVKEAKTPTDCYVKDHTKEIELYDRILGALIIMRLAREKYMNFSETYIETLAVFNKLIADALVKAGKSFNDQYSGLFTQSKSYIYLLPYLNKQIDVDDVKQMARNENQIVSQNKITKKIDLDSLNKQTYILAVLASYGVGSESKRDKIDGLILSNFEGIKSAQLVALCFGYNRGYNVFSSFYGTSESNRIDVKFQLDSQLDYYTIESVYQFVFNKKISENLYYLDSWCNKQHIPSVTKKTDYCVLDTIVIGKKKAKVGSKEWWSSLSQFYQGIDISSLLQTPLSILFNKVAERIIQECIEEKETEIAEIKAQYEENNCSLMELQKTMKKLSESTTNEDRSDDVSREDIIKEVFSYFDKEDKELNAILKRLKIASKGLKKHEKIFQILMTKEQDIFSKD</sequence>
<dbReference type="EMBL" id="RAYI01000057">
    <property type="protein sequence ID" value="RLT72164.1"/>
    <property type="molecule type" value="Genomic_DNA"/>
</dbReference>
<organism evidence="4 5">
    <name type="scientific">Parabacteroides distasonis</name>
    <dbReference type="NCBI Taxonomy" id="823"/>
    <lineage>
        <taxon>Bacteria</taxon>
        <taxon>Pseudomonadati</taxon>
        <taxon>Bacteroidota</taxon>
        <taxon>Bacteroidia</taxon>
        <taxon>Bacteroidales</taxon>
        <taxon>Tannerellaceae</taxon>
        <taxon>Parabacteroides</taxon>
    </lineage>
</organism>
<proteinExistence type="predicted"/>
<evidence type="ECO:0000313" key="5">
    <source>
        <dbReference type="Proteomes" id="UP000278164"/>
    </source>
</evidence>
<evidence type="ECO:0000259" key="2">
    <source>
        <dbReference type="Pfam" id="PF22545"/>
    </source>
</evidence>